<dbReference type="Gene3D" id="3.40.50.1010">
    <property type="entry name" value="5'-nuclease"/>
    <property type="match status" value="1"/>
</dbReference>
<dbReference type="Pfam" id="PF01850">
    <property type="entry name" value="PIN"/>
    <property type="match status" value="1"/>
</dbReference>
<dbReference type="AlphaFoldDB" id="A0A5B9ECZ0"/>
<dbReference type="SUPFAM" id="SSF88723">
    <property type="entry name" value="PIN domain-like"/>
    <property type="match status" value="1"/>
</dbReference>
<dbReference type="KEGG" id="talb:FTW19_19290"/>
<accession>A0A5B9ECZ0</accession>
<organism evidence="2 3">
    <name type="scientific">Terriglobus albidus</name>
    <dbReference type="NCBI Taxonomy" id="1592106"/>
    <lineage>
        <taxon>Bacteria</taxon>
        <taxon>Pseudomonadati</taxon>
        <taxon>Acidobacteriota</taxon>
        <taxon>Terriglobia</taxon>
        <taxon>Terriglobales</taxon>
        <taxon>Acidobacteriaceae</taxon>
        <taxon>Terriglobus</taxon>
    </lineage>
</organism>
<dbReference type="InterPro" id="IPR029060">
    <property type="entry name" value="PIN-like_dom_sf"/>
</dbReference>
<evidence type="ECO:0000259" key="1">
    <source>
        <dbReference type="Pfam" id="PF01850"/>
    </source>
</evidence>
<gene>
    <name evidence="2" type="ORF">FTW19_19290</name>
</gene>
<keyword evidence="3" id="KW-1185">Reference proteome</keyword>
<dbReference type="Proteomes" id="UP000321820">
    <property type="component" value="Chromosome"/>
</dbReference>
<dbReference type="OrthoDB" id="597982at2"/>
<proteinExistence type="predicted"/>
<evidence type="ECO:0000313" key="2">
    <source>
        <dbReference type="EMBL" id="QEE29932.1"/>
    </source>
</evidence>
<dbReference type="EMBL" id="CP042806">
    <property type="protein sequence ID" value="QEE29932.1"/>
    <property type="molecule type" value="Genomic_DNA"/>
</dbReference>
<dbReference type="InterPro" id="IPR002716">
    <property type="entry name" value="PIN_dom"/>
</dbReference>
<sequence>MSRIYWDSMLFIYLFQDDAEFGDRVAYLRKRSMERGDELCTSHLALGEILAGAYRDKDEETARAIREGMRVAGIRLLSFDERAVDIFARIRADHRTSAADTIHLAAAAVEKVDLFLTGDKKLQKLHIPGIQFISDFTTAPL</sequence>
<name>A0A5B9ECZ0_9BACT</name>
<reference evidence="2 3" key="1">
    <citation type="submission" date="2019-08" db="EMBL/GenBank/DDBJ databases">
        <title>Complete genome sequence of Terriglobus albidus strain ORNL.</title>
        <authorList>
            <person name="Podar M."/>
        </authorList>
    </citation>
    <scope>NUCLEOTIDE SEQUENCE [LARGE SCALE GENOMIC DNA]</scope>
    <source>
        <strain evidence="2 3">ORNL</strain>
    </source>
</reference>
<feature type="domain" description="PIN" evidence="1">
    <location>
        <begin position="4"/>
        <end position="125"/>
    </location>
</feature>
<dbReference type="RefSeq" id="WP_147649202.1">
    <property type="nucleotide sequence ID" value="NZ_CP042806.1"/>
</dbReference>
<evidence type="ECO:0000313" key="3">
    <source>
        <dbReference type="Proteomes" id="UP000321820"/>
    </source>
</evidence>
<protein>
    <submittedName>
        <fullName evidence="2">Type II toxin-antitoxin system VapC family toxin</fullName>
    </submittedName>
</protein>